<keyword evidence="6" id="KW-1185">Reference proteome</keyword>
<organism evidence="5 6">
    <name type="scientific">Pisum sativum</name>
    <name type="common">Garden pea</name>
    <name type="synonym">Lathyrus oleraceus</name>
    <dbReference type="NCBI Taxonomy" id="3888"/>
    <lineage>
        <taxon>Eukaryota</taxon>
        <taxon>Viridiplantae</taxon>
        <taxon>Streptophyta</taxon>
        <taxon>Embryophyta</taxon>
        <taxon>Tracheophyta</taxon>
        <taxon>Spermatophyta</taxon>
        <taxon>Magnoliopsida</taxon>
        <taxon>eudicotyledons</taxon>
        <taxon>Gunneridae</taxon>
        <taxon>Pentapetalae</taxon>
        <taxon>rosids</taxon>
        <taxon>fabids</taxon>
        <taxon>Fabales</taxon>
        <taxon>Fabaceae</taxon>
        <taxon>Papilionoideae</taxon>
        <taxon>50 kb inversion clade</taxon>
        <taxon>NPAAA clade</taxon>
        <taxon>Hologalegina</taxon>
        <taxon>IRL clade</taxon>
        <taxon>Fabeae</taxon>
        <taxon>Lathyrus</taxon>
    </lineage>
</organism>
<comment type="caution">
    <text evidence="5">The sequence shown here is derived from an EMBL/GenBank/DDBJ whole genome shotgun (WGS) entry which is preliminary data.</text>
</comment>
<sequence>MVSILKRLQILSSPNKTPPPCKRKPIFSSPSKTTLLSSSTFFLLMAPSCCCWFPIYLIASVTLGIIAITSAIHSNSKPTPQEIPPQTHTLSTNATQALKNAGFTLMADLLHRSPPFFLPPQNSTFFAIKDSAITNTSLPLWFLKSLLLYHTFTTKLTMQELLNKSQGTCMTTLFRQKNASLTKIETLQKTVEINRVSISNPDMFLGQQFIIHGVVGPFSSLRREDLQGGSDFIHSPTCPSSSSSSSSSNTNSTYTGGDYKKIREWNRIIHFLGSKGYSSFSIALHSVLEAILKESVSYGFASVTIFAPPDVNLLSYPSALLHRAVKIHILPQRLTYKELSLFPVRTLLKTLMPDDHLEIDGVLGFMAGVVINGIEIVKPDMFVSEKFVVHGISRAFKMAESNA</sequence>
<keyword evidence="3" id="KW-0472">Membrane</keyword>
<name>A0A9D4X5W6_PEA</name>
<dbReference type="AlphaFoldDB" id="A0A9D4X5W6"/>
<evidence type="ECO:0000256" key="3">
    <source>
        <dbReference type="SAM" id="Phobius"/>
    </source>
</evidence>
<evidence type="ECO:0000256" key="2">
    <source>
        <dbReference type="SAM" id="MobiDB-lite"/>
    </source>
</evidence>
<dbReference type="PANTHER" id="PTHR33985">
    <property type="entry name" value="OS02G0491300 PROTEIN-RELATED"/>
    <property type="match status" value="1"/>
</dbReference>
<protein>
    <recommendedName>
        <fullName evidence="4">FAS1 domain-containing protein</fullName>
    </recommendedName>
</protein>
<reference evidence="5 6" key="1">
    <citation type="journal article" date="2022" name="Nat. Genet.">
        <title>Improved pea reference genome and pan-genome highlight genomic features and evolutionary characteristics.</title>
        <authorList>
            <person name="Yang T."/>
            <person name="Liu R."/>
            <person name="Luo Y."/>
            <person name="Hu S."/>
            <person name="Wang D."/>
            <person name="Wang C."/>
            <person name="Pandey M.K."/>
            <person name="Ge S."/>
            <person name="Xu Q."/>
            <person name="Li N."/>
            <person name="Li G."/>
            <person name="Huang Y."/>
            <person name="Saxena R.K."/>
            <person name="Ji Y."/>
            <person name="Li M."/>
            <person name="Yan X."/>
            <person name="He Y."/>
            <person name="Liu Y."/>
            <person name="Wang X."/>
            <person name="Xiang C."/>
            <person name="Varshney R.K."/>
            <person name="Ding H."/>
            <person name="Gao S."/>
            <person name="Zong X."/>
        </authorList>
    </citation>
    <scope>NUCLEOTIDE SEQUENCE [LARGE SCALE GENOMIC DNA]</scope>
    <source>
        <strain evidence="5 6">cv. Zhongwan 6</strain>
    </source>
</reference>
<feature type="domain" description="FAS1" evidence="4">
    <location>
        <begin position="304"/>
        <end position="399"/>
    </location>
</feature>
<dbReference type="Proteomes" id="UP001058974">
    <property type="component" value="Chromosome 5"/>
</dbReference>
<dbReference type="InterPro" id="IPR052806">
    <property type="entry name" value="Fasciclin-like_AGP"/>
</dbReference>
<dbReference type="PANTHER" id="PTHR33985:SF19">
    <property type="entry name" value="FASCICLIN-LIKE ARABINOGALACTAN PROTEIN 21"/>
    <property type="match status" value="1"/>
</dbReference>
<feature type="region of interest" description="Disordered" evidence="2">
    <location>
        <begin position="231"/>
        <end position="253"/>
    </location>
</feature>
<proteinExistence type="inferred from homology"/>
<accession>A0A9D4X5W6</accession>
<dbReference type="InterPro" id="IPR036378">
    <property type="entry name" value="FAS1_dom_sf"/>
</dbReference>
<dbReference type="Gene3D" id="2.30.180.10">
    <property type="entry name" value="FAS1 domain"/>
    <property type="match status" value="2"/>
</dbReference>
<keyword evidence="3" id="KW-1133">Transmembrane helix</keyword>
<feature type="domain" description="FAS1" evidence="4">
    <location>
        <begin position="124"/>
        <end position="221"/>
    </location>
</feature>
<dbReference type="OrthoDB" id="1525874at2759"/>
<dbReference type="Gramene" id="Psat05G0742000-T1">
    <property type="protein sequence ID" value="KAI5412786.1"/>
    <property type="gene ID" value="KIW84_057420"/>
</dbReference>
<dbReference type="EMBL" id="JAMSHJ010000005">
    <property type="protein sequence ID" value="KAI5412786.1"/>
    <property type="molecule type" value="Genomic_DNA"/>
</dbReference>
<evidence type="ECO:0000256" key="1">
    <source>
        <dbReference type="ARBA" id="ARBA00007843"/>
    </source>
</evidence>
<comment type="similarity">
    <text evidence="1">Belongs to the fasciclin-like AGP family.</text>
</comment>
<dbReference type="InterPro" id="IPR000782">
    <property type="entry name" value="FAS1_domain"/>
</dbReference>
<dbReference type="SUPFAM" id="SSF82153">
    <property type="entry name" value="FAS1 domain"/>
    <property type="match status" value="2"/>
</dbReference>
<dbReference type="SMART" id="SM00554">
    <property type="entry name" value="FAS1"/>
    <property type="match status" value="2"/>
</dbReference>
<feature type="compositionally biased region" description="Low complexity" evidence="2">
    <location>
        <begin position="240"/>
        <end position="253"/>
    </location>
</feature>
<feature type="transmembrane region" description="Helical" evidence="3">
    <location>
        <begin position="41"/>
        <end position="68"/>
    </location>
</feature>
<gene>
    <name evidence="5" type="ORF">KIW84_057420</name>
</gene>
<evidence type="ECO:0000313" key="6">
    <source>
        <dbReference type="Proteomes" id="UP001058974"/>
    </source>
</evidence>
<evidence type="ECO:0000259" key="4">
    <source>
        <dbReference type="SMART" id="SM00554"/>
    </source>
</evidence>
<keyword evidence="3" id="KW-0812">Transmembrane</keyword>
<evidence type="ECO:0000313" key="5">
    <source>
        <dbReference type="EMBL" id="KAI5412786.1"/>
    </source>
</evidence>
<dbReference type="Gramene" id="Psat5g266880.1">
    <property type="protein sequence ID" value="Psat5g266880.1.cds1"/>
    <property type="gene ID" value="Psat5g266880"/>
</dbReference>